<dbReference type="InterPro" id="IPR013320">
    <property type="entry name" value="ConA-like_dom_sf"/>
</dbReference>
<evidence type="ECO:0000313" key="2">
    <source>
        <dbReference type="EMBL" id="STZ27892.1"/>
    </source>
</evidence>
<dbReference type="Gene3D" id="2.60.120.200">
    <property type="match status" value="1"/>
</dbReference>
<dbReference type="GO" id="GO:0004553">
    <property type="term" value="F:hydrolase activity, hydrolyzing O-glycosyl compounds"/>
    <property type="evidence" value="ECO:0007669"/>
    <property type="project" value="UniProtKB-ARBA"/>
</dbReference>
<dbReference type="SUPFAM" id="SSF49899">
    <property type="entry name" value="Concanavalin A-like lectins/glucanases"/>
    <property type="match status" value="1"/>
</dbReference>
<dbReference type="Proteomes" id="UP000255024">
    <property type="component" value="Unassembled WGS sequence"/>
</dbReference>
<gene>
    <name evidence="2" type="ORF">NCTC11179_01430</name>
</gene>
<dbReference type="GO" id="GO:0005975">
    <property type="term" value="P:carbohydrate metabolic process"/>
    <property type="evidence" value="ECO:0007669"/>
    <property type="project" value="UniProtKB-ARBA"/>
</dbReference>
<dbReference type="AlphaFoldDB" id="A0A378RLJ6"/>
<sequence length="497" mass="54585">MKTRFYLILCCYTIFMSSWAVVYAQLPYNNTAISGDEFSSFIGSGKVEFKDHGMELTTKANETNGVFLNEVLLASERGFILGFDYLMTGRGGDASGQGAHGLALVLFDGSLNNPTIGSKTSGLGYSYSKATDATKAIQGVSKGFLSIGLDLYGDFKERTALDTEFRNGIKMTRKQSNHITVRGQGNQLEGYPVLLSQSVTAIGDRYKLDLDTGVYRSVFDAPDSKGFSFKLRENKVNNESDINASFGHASYRRVIVNFLPGKKSGDSGFYLNVDIIHGSETSRVINALFIPINSNFKYQEATSITANTLKVKQIIAPTFLKIGFTATTGTVFQKNIIRNISMSLPFSPVVQDVQVSNACKDHTTTLDILANSVGFDTDKYVEGQNIAAVGSKEHLDPYSFNFLTLVDNERENTLEPYVAVTAAGRYEYNPQTMEVVFIPKKGLTAGQDVVYFSIKNKRKVVGDIDLGGEQYRSESAKIELNFTHNCNDIIMVNGSAL</sequence>
<feature type="signal peptide" evidence="1">
    <location>
        <begin position="1"/>
        <end position="20"/>
    </location>
</feature>
<dbReference type="EMBL" id="UGQL01000001">
    <property type="protein sequence ID" value="STZ27892.1"/>
    <property type="molecule type" value="Genomic_DNA"/>
</dbReference>
<proteinExistence type="predicted"/>
<evidence type="ECO:0000313" key="3">
    <source>
        <dbReference type="Proteomes" id="UP000255024"/>
    </source>
</evidence>
<feature type="chain" id="PRO_5016581837" evidence="1">
    <location>
        <begin position="21"/>
        <end position="497"/>
    </location>
</feature>
<name>A0A378RLJ6_MYROD</name>
<accession>A0A378RLJ6</accession>
<reference evidence="2 3" key="1">
    <citation type="submission" date="2018-06" db="EMBL/GenBank/DDBJ databases">
        <authorList>
            <consortium name="Pathogen Informatics"/>
            <person name="Doyle S."/>
        </authorList>
    </citation>
    <scope>NUCLEOTIDE SEQUENCE [LARGE SCALE GENOMIC DNA]</scope>
    <source>
        <strain evidence="2 3">NCTC11179</strain>
    </source>
</reference>
<protein>
    <submittedName>
        <fullName evidence="2">Uncharacterized protein</fullName>
    </submittedName>
</protein>
<organism evidence="2 3">
    <name type="scientific">Myroides odoratus</name>
    <name type="common">Flavobacterium odoratum</name>
    <dbReference type="NCBI Taxonomy" id="256"/>
    <lineage>
        <taxon>Bacteria</taxon>
        <taxon>Pseudomonadati</taxon>
        <taxon>Bacteroidota</taxon>
        <taxon>Flavobacteriia</taxon>
        <taxon>Flavobacteriales</taxon>
        <taxon>Flavobacteriaceae</taxon>
        <taxon>Myroides</taxon>
    </lineage>
</organism>
<keyword evidence="1" id="KW-0732">Signal</keyword>
<evidence type="ECO:0000256" key="1">
    <source>
        <dbReference type="SAM" id="SignalP"/>
    </source>
</evidence>
<keyword evidence="3" id="KW-1185">Reference proteome</keyword>